<reference evidence="9 10" key="1">
    <citation type="submission" date="2020-04" db="EMBL/GenBank/DDBJ databases">
        <title>Novel species.</title>
        <authorList>
            <person name="Teo W.F.A."/>
            <person name="Lipun K."/>
            <person name="Srisuk N."/>
            <person name="Duangmal K."/>
        </authorList>
    </citation>
    <scope>NUCLEOTIDE SEQUENCE [LARGE SCALE GENOMIC DNA]</scope>
    <source>
        <strain evidence="9 10">K13G38</strain>
    </source>
</reference>
<name>A0ABX1J3F9_9PSEU</name>
<feature type="transmembrane region" description="Helical" evidence="7">
    <location>
        <begin position="72"/>
        <end position="88"/>
    </location>
</feature>
<evidence type="ECO:0000256" key="4">
    <source>
        <dbReference type="ARBA" id="ARBA00022692"/>
    </source>
</evidence>
<gene>
    <name evidence="9" type="ORF">HFP15_15635</name>
</gene>
<keyword evidence="5 7" id="KW-1133">Transmembrane helix</keyword>
<protein>
    <submittedName>
        <fullName evidence="9">Sodium:proton antiporter</fullName>
    </submittedName>
</protein>
<comment type="subcellular location">
    <subcellularLocation>
        <location evidence="1">Cell membrane</location>
        <topology evidence="1">Multi-pass membrane protein</topology>
    </subcellularLocation>
</comment>
<feature type="transmembrane region" description="Helical" evidence="7">
    <location>
        <begin position="170"/>
        <end position="193"/>
    </location>
</feature>
<keyword evidence="3" id="KW-1003">Cell membrane</keyword>
<evidence type="ECO:0000256" key="7">
    <source>
        <dbReference type="SAM" id="Phobius"/>
    </source>
</evidence>
<dbReference type="EMBL" id="JAAXLS010000009">
    <property type="protein sequence ID" value="NKQ54317.1"/>
    <property type="molecule type" value="Genomic_DNA"/>
</dbReference>
<feature type="transmembrane region" description="Helical" evidence="7">
    <location>
        <begin position="136"/>
        <end position="158"/>
    </location>
</feature>
<evidence type="ECO:0000256" key="5">
    <source>
        <dbReference type="ARBA" id="ARBA00022989"/>
    </source>
</evidence>
<comment type="similarity">
    <text evidence="2">Belongs to the CPA3 antiporters (TC 2.A.63) subunit B family.</text>
</comment>
<dbReference type="PANTHER" id="PTHR33932:SF4">
    <property type="entry name" value="NA(+)_H(+) ANTIPORTER SUBUNIT B"/>
    <property type="match status" value="1"/>
</dbReference>
<keyword evidence="10" id="KW-1185">Reference proteome</keyword>
<proteinExistence type="inferred from homology"/>
<evidence type="ECO:0000259" key="8">
    <source>
        <dbReference type="Pfam" id="PF04039"/>
    </source>
</evidence>
<evidence type="ECO:0000256" key="6">
    <source>
        <dbReference type="ARBA" id="ARBA00023136"/>
    </source>
</evidence>
<dbReference type="InterPro" id="IPR007182">
    <property type="entry name" value="MnhB"/>
</dbReference>
<dbReference type="Pfam" id="PF04039">
    <property type="entry name" value="MnhB"/>
    <property type="match status" value="1"/>
</dbReference>
<evidence type="ECO:0000313" key="9">
    <source>
        <dbReference type="EMBL" id="NKQ54317.1"/>
    </source>
</evidence>
<comment type="caution">
    <text evidence="9">The sequence shown here is derived from an EMBL/GenBank/DDBJ whole genome shotgun (WGS) entry which is preliminary data.</text>
</comment>
<evidence type="ECO:0000256" key="1">
    <source>
        <dbReference type="ARBA" id="ARBA00004651"/>
    </source>
</evidence>
<feature type="transmembrane region" description="Helical" evidence="7">
    <location>
        <begin position="213"/>
        <end position="234"/>
    </location>
</feature>
<accession>A0ABX1J3F9</accession>
<dbReference type="InterPro" id="IPR050622">
    <property type="entry name" value="CPA3_antiporter_subunitB"/>
</dbReference>
<dbReference type="Proteomes" id="UP000715441">
    <property type="component" value="Unassembled WGS sequence"/>
</dbReference>
<evidence type="ECO:0000256" key="2">
    <source>
        <dbReference type="ARBA" id="ARBA00009425"/>
    </source>
</evidence>
<dbReference type="PROSITE" id="PS51257">
    <property type="entry name" value="PROKAR_LIPOPROTEIN"/>
    <property type="match status" value="1"/>
</dbReference>
<dbReference type="PANTHER" id="PTHR33932">
    <property type="entry name" value="NA(+)/H(+) ANTIPORTER SUBUNIT B"/>
    <property type="match status" value="1"/>
</dbReference>
<organism evidence="9 10">
    <name type="scientific">Amycolatopsis acididurans</name>
    <dbReference type="NCBI Taxonomy" id="2724524"/>
    <lineage>
        <taxon>Bacteria</taxon>
        <taxon>Bacillati</taxon>
        <taxon>Actinomycetota</taxon>
        <taxon>Actinomycetes</taxon>
        <taxon>Pseudonocardiales</taxon>
        <taxon>Pseudonocardiaceae</taxon>
        <taxon>Amycolatopsis</taxon>
    </lineage>
</organism>
<evidence type="ECO:0000256" key="3">
    <source>
        <dbReference type="ARBA" id="ARBA00022475"/>
    </source>
</evidence>
<keyword evidence="6 7" id="KW-0472">Membrane</keyword>
<evidence type="ECO:0000313" key="10">
    <source>
        <dbReference type="Proteomes" id="UP000715441"/>
    </source>
</evidence>
<feature type="transmembrane region" description="Helical" evidence="7">
    <location>
        <begin position="108"/>
        <end position="130"/>
    </location>
</feature>
<keyword evidence="4 7" id="KW-0812">Transmembrane</keyword>
<dbReference type="RefSeq" id="WP_168516119.1">
    <property type="nucleotide sequence ID" value="NZ_JAAXLS010000009.1"/>
</dbReference>
<sequence>MSGRARWLIFGIGAVALVLLTGCALARMPAFGGMTHLYRDAVVNAALARNTPNVVSSVNFDLRGLDTFGEEAILLASVLGAAALLRPAEDERRRRPPGAGRTLQATRAAGYVLLPVTLLVGADVVVHGHLTPGGGFQGGVVLATGLHLVYVAGSYPALRRVRPVRWYESGEALGMSTVTVLGLAGLALGAGFLGNVLPTGRFGELLSAGTVPIFSVAIGVTVASGVVVLLAQFLEQDLATRSRRERAS</sequence>
<feature type="domain" description="Na+/H+ antiporter MnhB subunit-related protein" evidence="8">
    <location>
        <begin position="108"/>
        <end position="227"/>
    </location>
</feature>